<name>A0A0R1FRF4_9LACO</name>
<accession>A0A0R1FRF4</accession>
<dbReference type="PROSITE" id="PS50110">
    <property type="entry name" value="RESPONSE_REGULATORY"/>
    <property type="match status" value="1"/>
</dbReference>
<dbReference type="Proteomes" id="UP000051794">
    <property type="component" value="Unassembled WGS sequence"/>
</dbReference>
<dbReference type="InterPro" id="IPR001867">
    <property type="entry name" value="OmpR/PhoB-type_DNA-bd"/>
</dbReference>
<dbReference type="SUPFAM" id="SSF46894">
    <property type="entry name" value="C-terminal effector domain of the bipartite response regulators"/>
    <property type="match status" value="1"/>
</dbReference>
<organism evidence="10 11">
    <name type="scientific">Apilactobacillus kunkeei DSM 12361 = ATCC 700308</name>
    <dbReference type="NCBI Taxonomy" id="1423768"/>
    <lineage>
        <taxon>Bacteria</taxon>
        <taxon>Bacillati</taxon>
        <taxon>Bacillota</taxon>
        <taxon>Bacilli</taxon>
        <taxon>Lactobacillales</taxon>
        <taxon>Lactobacillaceae</taxon>
        <taxon>Apilactobacillus</taxon>
    </lineage>
</organism>
<dbReference type="CDD" id="cd00383">
    <property type="entry name" value="trans_reg_C"/>
    <property type="match status" value="1"/>
</dbReference>
<dbReference type="GO" id="GO:0006355">
    <property type="term" value="P:regulation of DNA-templated transcription"/>
    <property type="evidence" value="ECO:0007669"/>
    <property type="project" value="InterPro"/>
</dbReference>
<dbReference type="GO" id="GO:0000976">
    <property type="term" value="F:transcription cis-regulatory region binding"/>
    <property type="evidence" value="ECO:0007669"/>
    <property type="project" value="TreeGrafter"/>
</dbReference>
<proteinExistence type="predicted"/>
<dbReference type="InterPro" id="IPR011006">
    <property type="entry name" value="CheY-like_superfamily"/>
</dbReference>
<dbReference type="Gene3D" id="3.40.50.2300">
    <property type="match status" value="1"/>
</dbReference>
<keyword evidence="5" id="KW-0804">Transcription</keyword>
<dbReference type="GO" id="GO:0005829">
    <property type="term" value="C:cytosol"/>
    <property type="evidence" value="ECO:0007669"/>
    <property type="project" value="TreeGrafter"/>
</dbReference>
<dbReference type="InterPro" id="IPR039420">
    <property type="entry name" value="WalR-like"/>
</dbReference>
<feature type="domain" description="Response regulatory" evidence="8">
    <location>
        <begin position="8"/>
        <end position="122"/>
    </location>
</feature>
<reference evidence="10 11" key="1">
    <citation type="journal article" date="2015" name="Genome Announc.">
        <title>Expanding the biotechnology potential of lactobacilli through comparative genomics of 213 strains and associated genera.</title>
        <authorList>
            <person name="Sun Z."/>
            <person name="Harris H.M."/>
            <person name="McCann A."/>
            <person name="Guo C."/>
            <person name="Argimon S."/>
            <person name="Zhang W."/>
            <person name="Yang X."/>
            <person name="Jeffery I.B."/>
            <person name="Cooney J.C."/>
            <person name="Kagawa T.F."/>
            <person name="Liu W."/>
            <person name="Song Y."/>
            <person name="Salvetti E."/>
            <person name="Wrobel A."/>
            <person name="Rasinkangas P."/>
            <person name="Parkhill J."/>
            <person name="Rea M.C."/>
            <person name="O'Sullivan O."/>
            <person name="Ritari J."/>
            <person name="Douillard F.P."/>
            <person name="Paul Ross R."/>
            <person name="Yang R."/>
            <person name="Briner A.E."/>
            <person name="Felis G.E."/>
            <person name="de Vos W.M."/>
            <person name="Barrangou R."/>
            <person name="Klaenhammer T.R."/>
            <person name="Caufield P.W."/>
            <person name="Cui Y."/>
            <person name="Zhang H."/>
            <person name="O'Toole P.W."/>
        </authorList>
    </citation>
    <scope>NUCLEOTIDE SEQUENCE [LARGE SCALE GENOMIC DNA]</scope>
    <source>
        <strain evidence="10 11">DSM 12361</strain>
    </source>
</reference>
<gene>
    <name evidence="10" type="ORF">FD43_GL001159</name>
</gene>
<keyword evidence="4 7" id="KW-0238">DNA-binding</keyword>
<dbReference type="EMBL" id="AZCK01000003">
    <property type="protein sequence ID" value="KRK24347.1"/>
    <property type="molecule type" value="Genomic_DNA"/>
</dbReference>
<keyword evidence="3" id="KW-0805">Transcription regulation</keyword>
<evidence type="ECO:0000259" key="8">
    <source>
        <dbReference type="PROSITE" id="PS50110"/>
    </source>
</evidence>
<evidence type="ECO:0000256" key="7">
    <source>
        <dbReference type="PROSITE-ProRule" id="PRU01091"/>
    </source>
</evidence>
<dbReference type="SUPFAM" id="SSF52172">
    <property type="entry name" value="CheY-like"/>
    <property type="match status" value="1"/>
</dbReference>
<comment type="caution">
    <text evidence="10">The sequence shown here is derived from an EMBL/GenBank/DDBJ whole genome shotgun (WGS) entry which is preliminary data.</text>
</comment>
<evidence type="ECO:0000313" key="11">
    <source>
        <dbReference type="Proteomes" id="UP000051794"/>
    </source>
</evidence>
<feature type="domain" description="OmpR/PhoB-type" evidence="9">
    <location>
        <begin position="131"/>
        <end position="229"/>
    </location>
</feature>
<dbReference type="SMART" id="SM00862">
    <property type="entry name" value="Trans_reg_C"/>
    <property type="match status" value="1"/>
</dbReference>
<evidence type="ECO:0000313" key="10">
    <source>
        <dbReference type="EMBL" id="KRK24347.1"/>
    </source>
</evidence>
<keyword evidence="2" id="KW-0902">Two-component regulatory system</keyword>
<keyword evidence="1 6" id="KW-0597">Phosphoprotein</keyword>
<dbReference type="GO" id="GO:0000156">
    <property type="term" value="F:phosphorelay response regulator activity"/>
    <property type="evidence" value="ECO:0007669"/>
    <property type="project" value="TreeGrafter"/>
</dbReference>
<dbReference type="Gene3D" id="6.10.250.690">
    <property type="match status" value="1"/>
</dbReference>
<evidence type="ECO:0000256" key="5">
    <source>
        <dbReference type="ARBA" id="ARBA00023163"/>
    </source>
</evidence>
<dbReference type="PATRIC" id="fig|1423768.4.peg.1168"/>
<dbReference type="Pfam" id="PF00486">
    <property type="entry name" value="Trans_reg_C"/>
    <property type="match status" value="1"/>
</dbReference>
<feature type="modified residue" description="4-aspartylphosphate" evidence="6">
    <location>
        <position position="56"/>
    </location>
</feature>
<evidence type="ECO:0000256" key="1">
    <source>
        <dbReference type="ARBA" id="ARBA00022553"/>
    </source>
</evidence>
<dbReference type="Pfam" id="PF00072">
    <property type="entry name" value="Response_reg"/>
    <property type="match status" value="1"/>
</dbReference>
<dbReference type="InterPro" id="IPR036388">
    <property type="entry name" value="WH-like_DNA-bd_sf"/>
</dbReference>
<evidence type="ECO:0000256" key="3">
    <source>
        <dbReference type="ARBA" id="ARBA00023015"/>
    </source>
</evidence>
<dbReference type="InterPro" id="IPR016032">
    <property type="entry name" value="Sig_transdc_resp-reg_C-effctor"/>
</dbReference>
<dbReference type="SMART" id="SM00448">
    <property type="entry name" value="REC"/>
    <property type="match status" value="1"/>
</dbReference>
<evidence type="ECO:0000256" key="6">
    <source>
        <dbReference type="PROSITE-ProRule" id="PRU00169"/>
    </source>
</evidence>
<sequence length="232" mass="26451">MINMDGLNILIVEDDENLAASVAQFLSPIGNTTVVNDGFEGQMMGQDNIYDIAILDLMLPEVSGYDILKHWRVDDEIDMPVLILTAKDTMADKVHGFELGADDYLTKPFHREELILRVKALLKRTGRLGNNNTLSVGEFNVDLSRHYVEYQHQELKLNGKEYDLLVYFMQNPSTIITKDQIFDRLWGFDSETSLSVVEVYMSNLRKKIKQISGENPIKTLRNVGYMLEGSNQ</sequence>
<evidence type="ECO:0000256" key="4">
    <source>
        <dbReference type="ARBA" id="ARBA00023125"/>
    </source>
</evidence>
<dbReference type="GO" id="GO:0032993">
    <property type="term" value="C:protein-DNA complex"/>
    <property type="evidence" value="ECO:0007669"/>
    <property type="project" value="TreeGrafter"/>
</dbReference>
<evidence type="ECO:0000259" key="9">
    <source>
        <dbReference type="PROSITE" id="PS51755"/>
    </source>
</evidence>
<dbReference type="InterPro" id="IPR001789">
    <property type="entry name" value="Sig_transdc_resp-reg_receiver"/>
</dbReference>
<dbReference type="PANTHER" id="PTHR48111:SF22">
    <property type="entry name" value="REGULATOR OF RPOS"/>
    <property type="match status" value="1"/>
</dbReference>
<protein>
    <submittedName>
        <fullName evidence="10">Winged helix family two component transcriptional regulator</fullName>
    </submittedName>
</protein>
<dbReference type="PANTHER" id="PTHR48111">
    <property type="entry name" value="REGULATOR OF RPOS"/>
    <property type="match status" value="1"/>
</dbReference>
<dbReference type="Gene3D" id="1.10.10.10">
    <property type="entry name" value="Winged helix-like DNA-binding domain superfamily/Winged helix DNA-binding domain"/>
    <property type="match status" value="1"/>
</dbReference>
<dbReference type="AlphaFoldDB" id="A0A0R1FRF4"/>
<evidence type="ECO:0000256" key="2">
    <source>
        <dbReference type="ARBA" id="ARBA00023012"/>
    </source>
</evidence>
<dbReference type="PROSITE" id="PS51755">
    <property type="entry name" value="OMPR_PHOB"/>
    <property type="match status" value="1"/>
</dbReference>
<feature type="DNA-binding region" description="OmpR/PhoB-type" evidence="7">
    <location>
        <begin position="131"/>
        <end position="229"/>
    </location>
</feature>